<comment type="caution">
    <text evidence="1">The sequence shown here is derived from an EMBL/GenBank/DDBJ whole genome shotgun (WGS) entry which is preliminary data.</text>
</comment>
<sequence>MDDPQEQSKQYFEELVKMHGIKSGALENPSFKEIHSNIIYELLQNADDAKATDAFFELHNDKLVFRHNGSRSFTISDPKTEDEDSKNGKLGDINAITSINNFIKSEMKIWKIGIGFKTVFQYTITPMIYSATFRFQINQFILPGLINKDYLDRKPDETIFVIPFNNPDRTSTESYTDISEKLNNLTFPTLFLKTLTNVSYIISDTKTEVKFEKSIEKSQNFNDIKVELINVTNQKGKKQIWLFSQQIDSIYTISVGFFVDEKGSLIPFESELNCFFPIKEKTGLNFMINAPFLLESNCEEINEKNSHNNRMLNKLANLAAKSILLFKEIGKVNNVRLIDDNILQIIPTTYSSSSFAINLHLKPKTISNDLFYYAIQKVFQTEEIIPTLDGYISKENAYFSCDQDLINLLDHDRFVLLVKNQNAKWVFTSLSQDKQKGMSYSSYIGSIVKANINENTLLKQNGTSNFTWPNTFPTFSFTRAFAGLANNSSNSNTSSGSSGFASNNSSVASSSCQPFENNLNNSSKIDFICPSSTNSSSNSKSSSFNGIEAEFIEKQSFEWLHKFYKWIGDDNERIKKAKYTPIFITSKGKAMSAFNNSSGNRQLFFPSDQNNETINPKLIENRETLIFAKKVGLTVPKVSEDILKNIVPKYDNEGYMDTFQDFKKMFFFFKFCSYEEESSFIQGIQKLKFIVYFTREGRKADRDEACNLYFPSPFLFDYFQHLPHKKYIAIDQYKEMVEKEDEPFLLDFFEKLGVSKNVRLENFEINDDTIKKYKLPVPYYTRYCMMNEYRIEEFDYIWKLIKDDPKKSIILWNVLLNMSKNIDMRRLSFYTRVHFYYTEHTVNFPSIFRRILMNTKWLLTNKNELVAPSEIFLKELPQEFHVNDEDTVPLCNFLNIKCRDVELVTQEISDNNDFVQRLIKAGLYEKFKKELEEKEKEMNQNKK</sequence>
<gene>
    <name evidence="1" type="ORF">M9Y10_015756</name>
</gene>
<proteinExistence type="predicted"/>
<keyword evidence="2" id="KW-1185">Reference proteome</keyword>
<evidence type="ECO:0000313" key="2">
    <source>
        <dbReference type="Proteomes" id="UP001470230"/>
    </source>
</evidence>
<evidence type="ECO:0000313" key="1">
    <source>
        <dbReference type="EMBL" id="KAK8857352.1"/>
    </source>
</evidence>
<protein>
    <submittedName>
        <fullName evidence="1">Uncharacterized protein</fullName>
    </submittedName>
</protein>
<accession>A0ABR2I5I7</accession>
<dbReference type="Proteomes" id="UP001470230">
    <property type="component" value="Unassembled WGS sequence"/>
</dbReference>
<organism evidence="1 2">
    <name type="scientific">Tritrichomonas musculus</name>
    <dbReference type="NCBI Taxonomy" id="1915356"/>
    <lineage>
        <taxon>Eukaryota</taxon>
        <taxon>Metamonada</taxon>
        <taxon>Parabasalia</taxon>
        <taxon>Tritrichomonadida</taxon>
        <taxon>Tritrichomonadidae</taxon>
        <taxon>Tritrichomonas</taxon>
    </lineage>
</organism>
<dbReference type="SUPFAM" id="SSF55874">
    <property type="entry name" value="ATPase domain of HSP90 chaperone/DNA topoisomerase II/histidine kinase"/>
    <property type="match status" value="1"/>
</dbReference>
<name>A0ABR2I5I7_9EUKA</name>
<reference evidence="1 2" key="1">
    <citation type="submission" date="2024-04" db="EMBL/GenBank/DDBJ databases">
        <title>Tritrichomonas musculus Genome.</title>
        <authorList>
            <person name="Alves-Ferreira E."/>
            <person name="Grigg M."/>
            <person name="Lorenzi H."/>
            <person name="Galac M."/>
        </authorList>
    </citation>
    <scope>NUCLEOTIDE SEQUENCE [LARGE SCALE GENOMIC DNA]</scope>
    <source>
        <strain evidence="1 2">EAF2021</strain>
    </source>
</reference>
<dbReference type="EMBL" id="JAPFFF010000020">
    <property type="protein sequence ID" value="KAK8857352.1"/>
    <property type="molecule type" value="Genomic_DNA"/>
</dbReference>
<dbReference type="InterPro" id="IPR036890">
    <property type="entry name" value="HATPase_C_sf"/>
</dbReference>